<dbReference type="EMBL" id="LXTC01000003">
    <property type="protein sequence ID" value="OBA21516.1"/>
    <property type="molecule type" value="Genomic_DNA"/>
</dbReference>
<dbReference type="GO" id="GO:0000930">
    <property type="term" value="C:gamma-tubulin complex"/>
    <property type="evidence" value="ECO:0007669"/>
    <property type="project" value="TreeGrafter"/>
</dbReference>
<dbReference type="GO" id="GO:0005816">
    <property type="term" value="C:spindle pole body"/>
    <property type="evidence" value="ECO:0007669"/>
    <property type="project" value="UniProtKB-ARBA"/>
</dbReference>
<dbReference type="Gene3D" id="1.20.120.1900">
    <property type="entry name" value="Gamma-tubulin complex, C-terminal domain"/>
    <property type="match status" value="1"/>
</dbReference>
<feature type="compositionally biased region" description="Low complexity" evidence="6">
    <location>
        <begin position="678"/>
        <end position="687"/>
    </location>
</feature>
<evidence type="ECO:0000256" key="2">
    <source>
        <dbReference type="ARBA" id="ARBA00022490"/>
    </source>
</evidence>
<name>A0A1A0HBX8_9ASCO</name>
<comment type="similarity">
    <text evidence="1 5">Belongs to the TUBGCP family.</text>
</comment>
<comment type="subcellular location">
    <subcellularLocation>
        <location evidence="5">Cytoplasm</location>
        <location evidence="5">Cytoskeleton</location>
        <location evidence="5">Microtubule organizing center</location>
    </subcellularLocation>
</comment>
<evidence type="ECO:0000259" key="8">
    <source>
        <dbReference type="Pfam" id="PF17681"/>
    </source>
</evidence>
<keyword evidence="10" id="KW-1185">Reference proteome</keyword>
<protein>
    <recommendedName>
        <fullName evidence="5">Spindle pole body component</fullName>
    </recommendedName>
</protein>
<dbReference type="GO" id="GO:0051011">
    <property type="term" value="F:microtubule minus-end binding"/>
    <property type="evidence" value="ECO:0007669"/>
    <property type="project" value="TreeGrafter"/>
</dbReference>
<dbReference type="GO" id="GO:0043015">
    <property type="term" value="F:gamma-tubulin binding"/>
    <property type="evidence" value="ECO:0007669"/>
    <property type="project" value="InterPro"/>
</dbReference>
<dbReference type="InterPro" id="IPR041470">
    <property type="entry name" value="GCP_N"/>
</dbReference>
<dbReference type="Pfam" id="PF04130">
    <property type="entry name" value="GCP_C_terminal"/>
    <property type="match status" value="1"/>
</dbReference>
<dbReference type="Pfam" id="PF17681">
    <property type="entry name" value="GCP_N_terminal"/>
    <property type="match status" value="1"/>
</dbReference>
<dbReference type="STRING" id="869754.A0A1A0HBX8"/>
<evidence type="ECO:0000256" key="5">
    <source>
        <dbReference type="RuleBase" id="RU363050"/>
    </source>
</evidence>
<feature type="domain" description="Gamma tubulin complex component C-terminal" evidence="7">
    <location>
        <begin position="527"/>
        <end position="847"/>
    </location>
</feature>
<dbReference type="GO" id="GO:0000278">
    <property type="term" value="P:mitotic cell cycle"/>
    <property type="evidence" value="ECO:0007669"/>
    <property type="project" value="TreeGrafter"/>
</dbReference>
<dbReference type="AlphaFoldDB" id="A0A1A0HBX8"/>
<evidence type="ECO:0000313" key="10">
    <source>
        <dbReference type="Proteomes" id="UP000092555"/>
    </source>
</evidence>
<keyword evidence="2 5" id="KW-0963">Cytoplasm</keyword>
<feature type="region of interest" description="Disordered" evidence="6">
    <location>
        <begin position="672"/>
        <end position="700"/>
    </location>
</feature>
<dbReference type="GO" id="GO:0000922">
    <property type="term" value="C:spindle pole"/>
    <property type="evidence" value="ECO:0007669"/>
    <property type="project" value="InterPro"/>
</dbReference>
<organism evidence="9 10">
    <name type="scientific">Metschnikowia bicuspidata var. bicuspidata NRRL YB-4993</name>
    <dbReference type="NCBI Taxonomy" id="869754"/>
    <lineage>
        <taxon>Eukaryota</taxon>
        <taxon>Fungi</taxon>
        <taxon>Dikarya</taxon>
        <taxon>Ascomycota</taxon>
        <taxon>Saccharomycotina</taxon>
        <taxon>Pichiomycetes</taxon>
        <taxon>Metschnikowiaceae</taxon>
        <taxon>Metschnikowia</taxon>
    </lineage>
</organism>
<dbReference type="PANTHER" id="PTHR19302:SF33">
    <property type="entry name" value="GAMMA-TUBULIN COMPLEX COMPONENT 5"/>
    <property type="match status" value="1"/>
</dbReference>
<dbReference type="GO" id="GO:0051321">
    <property type="term" value="P:meiotic cell cycle"/>
    <property type="evidence" value="ECO:0007669"/>
    <property type="project" value="TreeGrafter"/>
</dbReference>
<evidence type="ECO:0000259" key="7">
    <source>
        <dbReference type="Pfam" id="PF04130"/>
    </source>
</evidence>
<evidence type="ECO:0000313" key="9">
    <source>
        <dbReference type="EMBL" id="OBA21516.1"/>
    </source>
</evidence>
<keyword evidence="3 5" id="KW-0493">Microtubule</keyword>
<dbReference type="Proteomes" id="UP000092555">
    <property type="component" value="Unassembled WGS sequence"/>
</dbReference>
<dbReference type="RefSeq" id="XP_018712026.1">
    <property type="nucleotide sequence ID" value="XM_018857559.1"/>
</dbReference>
<evidence type="ECO:0000256" key="1">
    <source>
        <dbReference type="ARBA" id="ARBA00010337"/>
    </source>
</evidence>
<evidence type="ECO:0000256" key="3">
    <source>
        <dbReference type="ARBA" id="ARBA00022701"/>
    </source>
</evidence>
<gene>
    <name evidence="9" type="ORF">METBIDRAFT_42598</name>
</gene>
<dbReference type="OrthoDB" id="2192946at2759"/>
<proteinExistence type="inferred from homology"/>
<dbReference type="PANTHER" id="PTHR19302">
    <property type="entry name" value="GAMMA TUBULIN COMPLEX PROTEIN"/>
    <property type="match status" value="1"/>
</dbReference>
<accession>A0A1A0HBX8</accession>
<feature type="domain" description="Gamma tubulin complex component protein N-terminal" evidence="8">
    <location>
        <begin position="59"/>
        <end position="405"/>
    </location>
</feature>
<comment type="caution">
    <text evidence="9">The sequence shown here is derived from an EMBL/GenBank/DDBJ whole genome shotgun (WGS) entry which is preliminary data.</text>
</comment>
<evidence type="ECO:0000256" key="6">
    <source>
        <dbReference type="SAM" id="MobiDB-lite"/>
    </source>
</evidence>
<dbReference type="GeneID" id="30030535"/>
<dbReference type="InterPro" id="IPR007259">
    <property type="entry name" value="GCP"/>
</dbReference>
<keyword evidence="4 5" id="KW-0206">Cytoskeleton</keyword>
<dbReference type="GO" id="GO:0007020">
    <property type="term" value="P:microtubule nucleation"/>
    <property type="evidence" value="ECO:0007669"/>
    <property type="project" value="InterPro"/>
</dbReference>
<dbReference type="InterPro" id="IPR042241">
    <property type="entry name" value="GCP_C_sf"/>
</dbReference>
<reference evidence="9 10" key="1">
    <citation type="submission" date="2016-05" db="EMBL/GenBank/DDBJ databases">
        <title>Comparative genomics of biotechnologically important yeasts.</title>
        <authorList>
            <consortium name="DOE Joint Genome Institute"/>
            <person name="Riley R."/>
            <person name="Haridas S."/>
            <person name="Wolfe K.H."/>
            <person name="Lopes M.R."/>
            <person name="Hittinger C.T."/>
            <person name="Goker M."/>
            <person name="Salamov A."/>
            <person name="Wisecaver J."/>
            <person name="Long T.M."/>
            <person name="Aerts A.L."/>
            <person name="Barry K."/>
            <person name="Choi C."/>
            <person name="Clum A."/>
            <person name="Coughlan A.Y."/>
            <person name="Deshpande S."/>
            <person name="Douglass A.P."/>
            <person name="Hanson S.J."/>
            <person name="Klenk H.-P."/>
            <person name="LaButti K."/>
            <person name="Lapidus A."/>
            <person name="Lindquist E."/>
            <person name="Lipzen A."/>
            <person name="Meier-kolthoff J.P."/>
            <person name="Ohm R.A."/>
            <person name="Otillar R.P."/>
            <person name="Pangilinan J."/>
            <person name="Peng Y."/>
            <person name="Rokas A."/>
            <person name="Rosa C.A."/>
            <person name="Scheuner C."/>
            <person name="Sibirny A.A."/>
            <person name="Slot J.C."/>
            <person name="Stielow J.B."/>
            <person name="Sun H."/>
            <person name="Kurtzman C.P."/>
            <person name="Blackwell M."/>
            <person name="Grigoriev I.V."/>
            <person name="Jeffries T.W."/>
        </authorList>
    </citation>
    <scope>NUCLEOTIDE SEQUENCE [LARGE SCALE GENOMIC DNA]</scope>
    <source>
        <strain evidence="9 10">NRRL YB-4993</strain>
    </source>
</reference>
<sequence>MDHSPDGSETTISYPQRLVTLKPLYHLDFSAAPSAAPSPIKPVLLNEILDVSTQQALIIKDLLFALLGYEGHYVRYSERFQASLVLNRIRGPDFRVAAPLDISLKAVAKKLLRYGKYYLGLRAFAQIYDMQHFGRVNQRLCREIARCLAHFRQLVLSFEDAFYLNPHLSLSAMDNEIHSSCADALKHLYEIACAVHTETEARNPRFKTATDPRFDTFLSLIRSDINLGTSVSSDPNAFDVCKGGLVLKIVESRSVLYEGDMKACAFLSVLFEAISVDYVSLLNTWLAEGELSDLFLEFLVKKNDLPKNIFYSNVERYWEELYVIKVDGLIGQFLDREVQAKVLATGKFLNIFKRCIGSASLQDFPDDISNVACPEKITSLCAQDLNLKIVQFYDRANNLLLKLLFRGYHFSDMLSCLHETYLLCESSKTDTFLDKAIHDLSRNKRKVSTVTLIDTFNGVFSLGDPKQRHSKINQGPMTTRSSISSLLRTFQNFSIDSNNFYDLSEEIISIRSFDAADAVTGDEQASSAIKKLVSQSLRQQTIALASEQSSGDEPDKSSVIAAVNIDCELPFPINLMISENLIFEFQLIFKLQMIIRYASKLIDSSWRDVMYSTVWNYKHFSEPLRKLILRSRVLIFRMKSFVTELQNYVDHFVIEASFGELKATVNQYTASLEKPRPASRAPRSSSPFKDGGQPLTKHANKNNSIFDEKIKITLNQQASGGKFGPDAPHVDVHGLNQSIGTYLSNILRDSMITNSQLLGHIRVSLGLVTEFTGITSRLKKTFILTDAALLEAFARDYPGRFDNVEFNEEAVKNRIAGLNNVITKFWMEFNLSLQQFTQDLRSASTENASFGTLKDKLAVL</sequence>
<dbReference type="GO" id="GO:0005874">
    <property type="term" value="C:microtubule"/>
    <property type="evidence" value="ECO:0007669"/>
    <property type="project" value="UniProtKB-KW"/>
</dbReference>
<dbReference type="InterPro" id="IPR040457">
    <property type="entry name" value="GCP_C"/>
</dbReference>
<evidence type="ECO:0000256" key="4">
    <source>
        <dbReference type="ARBA" id="ARBA00023212"/>
    </source>
</evidence>
<dbReference type="GO" id="GO:0031122">
    <property type="term" value="P:cytoplasmic microtubule organization"/>
    <property type="evidence" value="ECO:0007669"/>
    <property type="project" value="TreeGrafter"/>
</dbReference>
<dbReference type="GO" id="GO:0051225">
    <property type="term" value="P:spindle assembly"/>
    <property type="evidence" value="ECO:0007669"/>
    <property type="project" value="TreeGrafter"/>
</dbReference>